<feature type="transmembrane region" description="Helical" evidence="12">
    <location>
        <begin position="134"/>
        <end position="156"/>
    </location>
</feature>
<evidence type="ECO:0000256" key="12">
    <source>
        <dbReference type="SAM" id="Phobius"/>
    </source>
</evidence>
<name>A0A3B1DZS3_9ZZZZ</name>
<dbReference type="Pfam" id="PF01148">
    <property type="entry name" value="CTP_transf_1"/>
    <property type="match status" value="1"/>
</dbReference>
<evidence type="ECO:0000256" key="7">
    <source>
        <dbReference type="ARBA" id="ARBA00022989"/>
    </source>
</evidence>
<organism evidence="13">
    <name type="scientific">hydrothermal vent metagenome</name>
    <dbReference type="NCBI Taxonomy" id="652676"/>
    <lineage>
        <taxon>unclassified sequences</taxon>
        <taxon>metagenomes</taxon>
        <taxon>ecological metagenomes</taxon>
    </lineage>
</organism>
<reference evidence="13" key="1">
    <citation type="submission" date="2018-06" db="EMBL/GenBank/DDBJ databases">
        <authorList>
            <person name="Zhirakovskaya E."/>
        </authorList>
    </citation>
    <scope>NUCLEOTIDE SEQUENCE</scope>
</reference>
<evidence type="ECO:0000256" key="4">
    <source>
        <dbReference type="ARBA" id="ARBA00022679"/>
    </source>
</evidence>
<evidence type="ECO:0000256" key="1">
    <source>
        <dbReference type="ARBA" id="ARBA00004651"/>
    </source>
</evidence>
<proteinExistence type="predicted"/>
<dbReference type="PANTHER" id="PTHR46382:SF1">
    <property type="entry name" value="PHOSPHATIDATE CYTIDYLYLTRANSFERASE"/>
    <property type="match status" value="1"/>
</dbReference>
<keyword evidence="2" id="KW-1003">Cell membrane</keyword>
<keyword evidence="5 12" id="KW-0812">Transmembrane</keyword>
<sequence>MLHKRLIMGTLLIAGLVLGLWLDEVVDGLALPGFLADLLGHETFPPGTVMFVIVIGLSFEAARELAAMLGRKGIAASARVSCGAALVGLLVSTFVPEAIEGTEAVAVVATAAAVVLFASMVFHSRRQSVEGVMAATGGTLLAFVYLGLMFGFLLAIRRHHEVWTVLWVLIVTKSCDIGAYFTGRAIGRHKLIPWLSPGKTWEGLAGGMVVASLVGAGGAWLLDRSGVVGGPGPLIGAFAGLLFANVGQAGDLMASMLKRDAGVKDSGTAVPGMGGLIDVLDSPLLVFPAAYWLLTLAS</sequence>
<feature type="transmembrane region" description="Helical" evidence="12">
    <location>
        <begin position="234"/>
        <end position="254"/>
    </location>
</feature>
<feature type="transmembrane region" description="Helical" evidence="12">
    <location>
        <begin position="101"/>
        <end position="122"/>
    </location>
</feature>
<evidence type="ECO:0000256" key="10">
    <source>
        <dbReference type="ARBA" id="ARBA00023209"/>
    </source>
</evidence>
<evidence type="ECO:0000256" key="2">
    <source>
        <dbReference type="ARBA" id="ARBA00022475"/>
    </source>
</evidence>
<feature type="transmembrane region" description="Helical" evidence="12">
    <location>
        <begin position="44"/>
        <end position="62"/>
    </location>
</feature>
<keyword evidence="8" id="KW-0443">Lipid metabolism</keyword>
<keyword evidence="6 13" id="KW-0548">Nucleotidyltransferase</keyword>
<protein>
    <submittedName>
        <fullName evidence="13">Phosphatidate cytidylyltransferase</fullName>
        <ecNumber evidence="13">2.7.7.41</ecNumber>
    </submittedName>
</protein>
<keyword evidence="7 12" id="KW-1133">Transmembrane helix</keyword>
<evidence type="ECO:0000256" key="5">
    <source>
        <dbReference type="ARBA" id="ARBA00022692"/>
    </source>
</evidence>
<dbReference type="EMBL" id="UOGK01000617">
    <property type="protein sequence ID" value="VAX41958.1"/>
    <property type="molecule type" value="Genomic_DNA"/>
</dbReference>
<keyword evidence="11" id="KW-1208">Phospholipid metabolism</keyword>
<evidence type="ECO:0000313" key="13">
    <source>
        <dbReference type="EMBL" id="VAX41958.1"/>
    </source>
</evidence>
<evidence type="ECO:0000256" key="9">
    <source>
        <dbReference type="ARBA" id="ARBA00023136"/>
    </source>
</evidence>
<dbReference type="AlphaFoldDB" id="A0A3B1DZS3"/>
<dbReference type="GO" id="GO:0004605">
    <property type="term" value="F:phosphatidate cytidylyltransferase activity"/>
    <property type="evidence" value="ECO:0007669"/>
    <property type="project" value="UniProtKB-EC"/>
</dbReference>
<keyword evidence="10" id="KW-0594">Phospholipid biosynthesis</keyword>
<dbReference type="EC" id="2.7.7.41" evidence="13"/>
<comment type="subcellular location">
    <subcellularLocation>
        <location evidence="1">Cell membrane</location>
        <topology evidence="1">Multi-pass membrane protein</topology>
    </subcellularLocation>
</comment>
<evidence type="ECO:0000256" key="3">
    <source>
        <dbReference type="ARBA" id="ARBA00022516"/>
    </source>
</evidence>
<keyword evidence="4 13" id="KW-0808">Transferase</keyword>
<dbReference type="GO" id="GO:0005886">
    <property type="term" value="C:plasma membrane"/>
    <property type="evidence" value="ECO:0007669"/>
    <property type="project" value="UniProtKB-SubCell"/>
</dbReference>
<keyword evidence="9 12" id="KW-0472">Membrane</keyword>
<feature type="transmembrane region" description="Helical" evidence="12">
    <location>
        <begin position="74"/>
        <end position="95"/>
    </location>
</feature>
<dbReference type="GO" id="GO:0016024">
    <property type="term" value="P:CDP-diacylglycerol biosynthetic process"/>
    <property type="evidence" value="ECO:0007669"/>
    <property type="project" value="TreeGrafter"/>
</dbReference>
<evidence type="ECO:0000256" key="8">
    <source>
        <dbReference type="ARBA" id="ARBA00023098"/>
    </source>
</evidence>
<evidence type="ECO:0000256" key="6">
    <source>
        <dbReference type="ARBA" id="ARBA00022695"/>
    </source>
</evidence>
<feature type="transmembrane region" description="Helical" evidence="12">
    <location>
        <begin position="203"/>
        <end position="222"/>
    </location>
</feature>
<accession>A0A3B1DZS3</accession>
<feature type="transmembrane region" description="Helical" evidence="12">
    <location>
        <begin position="162"/>
        <end position="182"/>
    </location>
</feature>
<evidence type="ECO:0000256" key="11">
    <source>
        <dbReference type="ARBA" id="ARBA00023264"/>
    </source>
</evidence>
<keyword evidence="3" id="KW-0444">Lipid biosynthesis</keyword>
<dbReference type="PANTHER" id="PTHR46382">
    <property type="entry name" value="PHOSPHATIDATE CYTIDYLYLTRANSFERASE"/>
    <property type="match status" value="1"/>
</dbReference>
<gene>
    <name evidence="13" type="ORF">MNBD_PLANCTO03-2278</name>
</gene>